<proteinExistence type="predicted"/>
<dbReference type="KEGG" id="act:ACLA_059940"/>
<dbReference type="RefSeq" id="XP_001276753.1">
    <property type="nucleotide sequence ID" value="XM_001276752.1"/>
</dbReference>
<organism evidence="1 2">
    <name type="scientific">Aspergillus clavatus (strain ATCC 1007 / CBS 513.65 / DSM 816 / NCTC 3887 / NRRL 1 / QM 1276 / 107)</name>
    <dbReference type="NCBI Taxonomy" id="344612"/>
    <lineage>
        <taxon>Eukaryota</taxon>
        <taxon>Fungi</taxon>
        <taxon>Dikarya</taxon>
        <taxon>Ascomycota</taxon>
        <taxon>Pezizomycotina</taxon>
        <taxon>Eurotiomycetes</taxon>
        <taxon>Eurotiomycetidae</taxon>
        <taxon>Eurotiales</taxon>
        <taxon>Aspergillaceae</taxon>
        <taxon>Aspergillus</taxon>
        <taxon>Aspergillus subgen. Fumigati</taxon>
    </lineage>
</organism>
<reference evidence="1 2" key="1">
    <citation type="journal article" date="2008" name="PLoS Genet.">
        <title>Genomic islands in the pathogenic filamentous fungus Aspergillus fumigatus.</title>
        <authorList>
            <person name="Fedorova N.D."/>
            <person name="Khaldi N."/>
            <person name="Joardar V.S."/>
            <person name="Maiti R."/>
            <person name="Amedeo P."/>
            <person name="Anderson M.J."/>
            <person name="Crabtree J."/>
            <person name="Silva J.C."/>
            <person name="Badger J.H."/>
            <person name="Albarraq A."/>
            <person name="Angiuoli S."/>
            <person name="Bussey H."/>
            <person name="Bowyer P."/>
            <person name="Cotty P.J."/>
            <person name="Dyer P.S."/>
            <person name="Egan A."/>
            <person name="Galens K."/>
            <person name="Fraser-Liggett C.M."/>
            <person name="Haas B.J."/>
            <person name="Inman J.M."/>
            <person name="Kent R."/>
            <person name="Lemieux S."/>
            <person name="Malavazi I."/>
            <person name="Orvis J."/>
            <person name="Roemer T."/>
            <person name="Ronning C.M."/>
            <person name="Sundaram J.P."/>
            <person name="Sutton G."/>
            <person name="Turner G."/>
            <person name="Venter J.C."/>
            <person name="White O.R."/>
            <person name="Whitty B.R."/>
            <person name="Youngman P."/>
            <person name="Wolfe K.H."/>
            <person name="Goldman G.H."/>
            <person name="Wortman J.R."/>
            <person name="Jiang B."/>
            <person name="Denning D.W."/>
            <person name="Nierman W.C."/>
        </authorList>
    </citation>
    <scope>NUCLEOTIDE SEQUENCE [LARGE SCALE GENOMIC DNA]</scope>
    <source>
        <strain evidence="2">ATCC 1007 / CBS 513.65 / DSM 816 / NCTC 3887 / NRRL 1</strain>
    </source>
</reference>
<dbReference type="GeneID" id="4708844"/>
<name>A1C4I7_ASPCL</name>
<dbReference type="HOGENOM" id="CLU_2084325_0_0_1"/>
<accession>A1C4I7</accession>
<dbReference type="Proteomes" id="UP000006701">
    <property type="component" value="Unassembled WGS sequence"/>
</dbReference>
<protein>
    <submittedName>
        <fullName evidence="1">Uncharacterized protein</fullName>
    </submittedName>
</protein>
<gene>
    <name evidence="1" type="ORF">ACLA_059940</name>
</gene>
<sequence length="117" mass="13114">MNAWIYEAIPEHSPQPAANGHAETIMDFSEYLLTLTPEMDDHIPVLRKKPLKYTSTKQYGYYVVIALSKNFLTSHGRPIKSPSLVGSHVNGSLPQWSYGDLPGCSGDSRTFLRFRDG</sequence>
<dbReference type="AlphaFoldDB" id="A1C4I7"/>
<keyword evidence="2" id="KW-1185">Reference proteome</keyword>
<dbReference type="VEuPathDB" id="FungiDB:ACLA_059940"/>
<evidence type="ECO:0000313" key="2">
    <source>
        <dbReference type="Proteomes" id="UP000006701"/>
    </source>
</evidence>
<dbReference type="EMBL" id="DS026990">
    <property type="protein sequence ID" value="EAW15327.1"/>
    <property type="molecule type" value="Genomic_DNA"/>
</dbReference>
<evidence type="ECO:0000313" key="1">
    <source>
        <dbReference type="EMBL" id="EAW15327.1"/>
    </source>
</evidence>